<proteinExistence type="predicted"/>
<dbReference type="PATRIC" id="fig|1515334.3.peg.5036"/>
<dbReference type="RefSeq" id="WP_043146159.1">
    <property type="nucleotide sequence ID" value="NZ_JSUQ01000026.1"/>
</dbReference>
<sequence length="146" mass="15824">MDMPFKSASEITAMAASCFPLARAAATGIDQDVLDLVAPKPKQEAKKLAALLRAGKIFDRGILAMLHELVGVLDAEIAEGTYVETRYDHSPENVSDYKTWGQERLTPEADRLSNALAVLIELYATLSAVHDILRAEKALEGLRSAA</sequence>
<accession>A0A0B3RRI5</accession>
<keyword evidence="2" id="KW-1185">Reference proteome</keyword>
<comment type="caution">
    <text evidence="1">The sequence shown here is derived from an EMBL/GenBank/DDBJ whole genome shotgun (WGS) entry which is preliminary data.</text>
</comment>
<dbReference type="OrthoDB" id="7850530at2"/>
<dbReference type="EMBL" id="JSUQ01000026">
    <property type="protein sequence ID" value="KHQ50497.1"/>
    <property type="molecule type" value="Genomic_DNA"/>
</dbReference>
<dbReference type="AlphaFoldDB" id="A0A0B3RRI5"/>
<reference evidence="1 2" key="1">
    <citation type="submission" date="2014-10" db="EMBL/GenBank/DDBJ databases">
        <title>Genome sequence of Ponticoccus sp. strain UMTAT08 isolated from clonal culture of toxic dinoflagellate Alexandrium tamiyavanichii.</title>
        <authorList>
            <person name="Gan H.Y."/>
            <person name="Muhd D.-D."/>
            <person name="Mohd Noor M.E."/>
            <person name="Yeong Y.S."/>
            <person name="Usup G."/>
        </authorList>
    </citation>
    <scope>NUCLEOTIDE SEQUENCE [LARGE SCALE GENOMIC DNA]</scope>
    <source>
        <strain evidence="1 2">UMTAT08</strain>
    </source>
</reference>
<dbReference type="Proteomes" id="UP000030960">
    <property type="component" value="Unassembled WGS sequence"/>
</dbReference>
<name>A0A0B3RRI5_9RHOB</name>
<evidence type="ECO:0000313" key="2">
    <source>
        <dbReference type="Proteomes" id="UP000030960"/>
    </source>
</evidence>
<protein>
    <submittedName>
        <fullName evidence="1">Uncharacterized protein</fullName>
    </submittedName>
</protein>
<evidence type="ECO:0000313" key="1">
    <source>
        <dbReference type="EMBL" id="KHQ50497.1"/>
    </source>
</evidence>
<gene>
    <name evidence="1" type="ORF">OA50_05008</name>
</gene>
<organism evidence="1 2">
    <name type="scientific">Mameliella alba</name>
    <dbReference type="NCBI Taxonomy" id="561184"/>
    <lineage>
        <taxon>Bacteria</taxon>
        <taxon>Pseudomonadati</taxon>
        <taxon>Pseudomonadota</taxon>
        <taxon>Alphaproteobacteria</taxon>
        <taxon>Rhodobacterales</taxon>
        <taxon>Roseobacteraceae</taxon>
        <taxon>Mameliella</taxon>
    </lineage>
</organism>